<dbReference type="HOGENOM" id="CLU_013694_0_0_1"/>
<reference evidence="4" key="1">
    <citation type="submission" date="2007-07" db="EMBL/GenBank/DDBJ databases">
        <title>PCAP assembly of the Caenorhabditis remanei genome.</title>
        <authorList>
            <consortium name="The Caenorhabditis remanei Sequencing Consortium"/>
            <person name="Wilson R.K."/>
        </authorList>
    </citation>
    <scope>NUCLEOTIDE SEQUENCE [LARGE SCALE GENOMIC DNA]</scope>
    <source>
        <strain evidence="4">PB4641</strain>
    </source>
</reference>
<proteinExistence type="predicted"/>
<dbReference type="FunFam" id="2.130.10.10:FF:001919">
    <property type="entry name" value="Seven WD repeats, AN11 family"/>
    <property type="match status" value="1"/>
</dbReference>
<dbReference type="PANTHER" id="PTHR19919">
    <property type="entry name" value="WD REPEAT CONTAINING PROTEIN"/>
    <property type="match status" value="1"/>
</dbReference>
<dbReference type="GO" id="GO:0005737">
    <property type="term" value="C:cytoplasm"/>
    <property type="evidence" value="ECO:0007669"/>
    <property type="project" value="EnsemblMetazoa"/>
</dbReference>
<dbReference type="OMA" id="LDIRMPC"/>
<dbReference type="RefSeq" id="XP_003110291.1">
    <property type="nucleotide sequence ID" value="XM_003110243.1"/>
</dbReference>
<dbReference type="CTD" id="9825463"/>
<dbReference type="SMART" id="SM00320">
    <property type="entry name" value="WD40"/>
    <property type="match status" value="3"/>
</dbReference>
<dbReference type="EMBL" id="DS268420">
    <property type="protein sequence ID" value="EFO87584.1"/>
    <property type="molecule type" value="Genomic_DNA"/>
</dbReference>
<evidence type="ECO:0000256" key="1">
    <source>
        <dbReference type="ARBA" id="ARBA00022574"/>
    </source>
</evidence>
<dbReference type="STRING" id="31234.E3M0E9"/>
<dbReference type="PROSITE" id="PS50294">
    <property type="entry name" value="WD_REPEATS_REGION"/>
    <property type="match status" value="1"/>
</dbReference>
<gene>
    <name evidence="4" type="primary">Cre-swan-1</name>
    <name evidence="4" type="ORF">CRE_05638</name>
    <name evidence="5" type="ORF">GCK72_018655</name>
</gene>
<keyword evidence="1 3" id="KW-0853">WD repeat</keyword>
<dbReference type="eggNOG" id="KOG0290">
    <property type="taxonomic scope" value="Eukaryota"/>
</dbReference>
<dbReference type="InterPro" id="IPR045159">
    <property type="entry name" value="DCAF7-like"/>
</dbReference>
<dbReference type="InterPro" id="IPR015943">
    <property type="entry name" value="WD40/YVTN_repeat-like_dom_sf"/>
</dbReference>
<dbReference type="GO" id="GO:0009408">
    <property type="term" value="P:response to heat"/>
    <property type="evidence" value="ECO:0007669"/>
    <property type="project" value="EnsemblMetazoa"/>
</dbReference>
<evidence type="ECO:0000313" key="7">
    <source>
        <dbReference type="Proteomes" id="UP000483820"/>
    </source>
</evidence>
<dbReference type="GO" id="GO:0031267">
    <property type="term" value="F:small GTPase binding"/>
    <property type="evidence" value="ECO:0007669"/>
    <property type="project" value="EnsemblMetazoa"/>
</dbReference>
<dbReference type="Gene3D" id="2.130.10.10">
    <property type="entry name" value="YVTN repeat-like/Quinoprotein amine dehydrogenase"/>
    <property type="match status" value="1"/>
</dbReference>
<feature type="repeat" description="WD" evidence="3">
    <location>
        <begin position="301"/>
        <end position="336"/>
    </location>
</feature>
<dbReference type="FunCoup" id="E3M0E9">
    <property type="interactions" value="183"/>
</dbReference>
<dbReference type="PROSITE" id="PS00678">
    <property type="entry name" value="WD_REPEATS_1"/>
    <property type="match status" value="1"/>
</dbReference>
<dbReference type="Proteomes" id="UP000008281">
    <property type="component" value="Unassembled WGS sequence"/>
</dbReference>
<keyword evidence="6" id="KW-1185">Reference proteome</keyword>
<sequence>MSTNGHVVNGDAQVPPVLAPPPLGGLGRGNDIVIGARDRRCEIYRFNSEQPLYASAWSNKNDIKFRLAVGTITDVGANPRAANKVSIVQLKDDTGELVETTSFPMEFPANAVGFIPDLENAYPDLLATTSDCLRLWRIVDGKAQADTVMHNLTNAQYGSALTSFDWNEVEPRYIGVASVDTTCTIYDIEVGAAIGATRPTAPFTVKTQLIAHDRPVHDIEFSKINGGRDHFATVGADGSARMFDLRHLNHSTIVYEDPGKEKLQRLSWNKQEHYFLALFAENSQEVQILDIRMPCSILCRLRNHNGPVNGIAWAPHSPHHICTAGDDSQALIWDLQHAPRPVEDPILAYSAGGEVNQIHWGPVHSNWIAICFNKTLEILRV</sequence>
<reference evidence="5 7" key="2">
    <citation type="submission" date="2019-12" db="EMBL/GenBank/DDBJ databases">
        <title>Chromosome-level assembly of the Caenorhabditis remanei genome.</title>
        <authorList>
            <person name="Teterina A.A."/>
            <person name="Willis J.H."/>
            <person name="Phillips P.C."/>
        </authorList>
    </citation>
    <scope>NUCLEOTIDE SEQUENCE [LARGE SCALE GENOMIC DNA]</scope>
    <source>
        <strain evidence="5 7">PX506</strain>
        <tissue evidence="5">Whole organism</tissue>
    </source>
</reference>
<evidence type="ECO:0000313" key="4">
    <source>
        <dbReference type="EMBL" id="EFO87584.1"/>
    </source>
</evidence>
<evidence type="ECO:0000313" key="5">
    <source>
        <dbReference type="EMBL" id="KAF1752101.1"/>
    </source>
</evidence>
<protein>
    <submittedName>
        <fullName evidence="4">CRE-SWAN-1 protein</fullName>
    </submittedName>
</protein>
<dbReference type="InterPro" id="IPR019775">
    <property type="entry name" value="WD40_repeat_CS"/>
</dbReference>
<dbReference type="GO" id="GO:0030336">
    <property type="term" value="P:negative regulation of cell migration"/>
    <property type="evidence" value="ECO:0007669"/>
    <property type="project" value="EnsemblMetazoa"/>
</dbReference>
<dbReference type="OrthoDB" id="24670at2759"/>
<dbReference type="InterPro" id="IPR036322">
    <property type="entry name" value="WD40_repeat_dom_sf"/>
</dbReference>
<dbReference type="KEGG" id="crq:GCK72_018655"/>
<dbReference type="Proteomes" id="UP000483820">
    <property type="component" value="Chromosome V"/>
</dbReference>
<accession>E3M0E9</accession>
<dbReference type="AlphaFoldDB" id="E3M0E9"/>
<dbReference type="SUPFAM" id="SSF50978">
    <property type="entry name" value="WD40 repeat-like"/>
    <property type="match status" value="1"/>
</dbReference>
<dbReference type="GO" id="GO:0006970">
    <property type="term" value="P:response to osmotic stress"/>
    <property type="evidence" value="ECO:0007669"/>
    <property type="project" value="EnsemblMetazoa"/>
</dbReference>
<name>E3M0E9_CAERE</name>
<dbReference type="GeneID" id="9825463"/>
<dbReference type="GO" id="GO:0030516">
    <property type="term" value="P:regulation of axon extension"/>
    <property type="evidence" value="ECO:0007669"/>
    <property type="project" value="EnsemblMetazoa"/>
</dbReference>
<dbReference type="Pfam" id="PF00400">
    <property type="entry name" value="WD40"/>
    <property type="match status" value="1"/>
</dbReference>
<evidence type="ECO:0000256" key="2">
    <source>
        <dbReference type="ARBA" id="ARBA00022737"/>
    </source>
</evidence>
<dbReference type="GO" id="GO:0030274">
    <property type="term" value="F:LIM domain binding"/>
    <property type="evidence" value="ECO:0007669"/>
    <property type="project" value="EnsemblMetazoa"/>
</dbReference>
<dbReference type="EMBL" id="WUAV01000005">
    <property type="protein sequence ID" value="KAF1752101.1"/>
    <property type="molecule type" value="Genomic_DNA"/>
</dbReference>
<evidence type="ECO:0000313" key="6">
    <source>
        <dbReference type="Proteomes" id="UP000008281"/>
    </source>
</evidence>
<dbReference type="InterPro" id="IPR001680">
    <property type="entry name" value="WD40_rpt"/>
</dbReference>
<dbReference type="PROSITE" id="PS50082">
    <property type="entry name" value="WD_REPEATS_2"/>
    <property type="match status" value="1"/>
</dbReference>
<organism evidence="6">
    <name type="scientific">Caenorhabditis remanei</name>
    <name type="common">Caenorhabditis vulgaris</name>
    <dbReference type="NCBI Taxonomy" id="31234"/>
    <lineage>
        <taxon>Eukaryota</taxon>
        <taxon>Metazoa</taxon>
        <taxon>Ecdysozoa</taxon>
        <taxon>Nematoda</taxon>
        <taxon>Chromadorea</taxon>
        <taxon>Rhabditida</taxon>
        <taxon>Rhabditina</taxon>
        <taxon>Rhabditomorpha</taxon>
        <taxon>Rhabditoidea</taxon>
        <taxon>Rhabditidae</taxon>
        <taxon>Peloderinae</taxon>
        <taxon>Caenorhabditis</taxon>
    </lineage>
</organism>
<evidence type="ECO:0000256" key="3">
    <source>
        <dbReference type="PROSITE-ProRule" id="PRU00221"/>
    </source>
</evidence>
<dbReference type="GO" id="GO:0060101">
    <property type="term" value="P:negative regulation of phagocytosis, engulfment"/>
    <property type="evidence" value="ECO:0007669"/>
    <property type="project" value="EnsemblMetazoa"/>
</dbReference>
<keyword evidence="2" id="KW-0677">Repeat</keyword>